<protein>
    <submittedName>
        <fullName evidence="1">Uncharacterized protein</fullName>
    </submittedName>
</protein>
<comment type="caution">
    <text evidence="1">The sequence shown here is derived from an EMBL/GenBank/DDBJ whole genome shotgun (WGS) entry which is preliminary data.</text>
</comment>
<evidence type="ECO:0000313" key="1">
    <source>
        <dbReference type="EMBL" id="KAJ4975779.1"/>
    </source>
</evidence>
<dbReference type="Proteomes" id="UP001141806">
    <property type="component" value="Unassembled WGS sequence"/>
</dbReference>
<name>A0A9Q0QXX2_9MAGN</name>
<reference evidence="1" key="1">
    <citation type="journal article" date="2023" name="Plant J.">
        <title>The genome of the king protea, Protea cynaroides.</title>
        <authorList>
            <person name="Chang J."/>
            <person name="Duong T.A."/>
            <person name="Schoeman C."/>
            <person name="Ma X."/>
            <person name="Roodt D."/>
            <person name="Barker N."/>
            <person name="Li Z."/>
            <person name="Van de Peer Y."/>
            <person name="Mizrachi E."/>
        </authorList>
    </citation>
    <scope>NUCLEOTIDE SEQUENCE</scope>
    <source>
        <tissue evidence="1">Young leaves</tissue>
    </source>
</reference>
<evidence type="ECO:0000313" key="2">
    <source>
        <dbReference type="Proteomes" id="UP001141806"/>
    </source>
</evidence>
<keyword evidence="2" id="KW-1185">Reference proteome</keyword>
<dbReference type="EMBL" id="JAMYWD010000003">
    <property type="protein sequence ID" value="KAJ4975779.1"/>
    <property type="molecule type" value="Genomic_DNA"/>
</dbReference>
<organism evidence="1 2">
    <name type="scientific">Protea cynaroides</name>
    <dbReference type="NCBI Taxonomy" id="273540"/>
    <lineage>
        <taxon>Eukaryota</taxon>
        <taxon>Viridiplantae</taxon>
        <taxon>Streptophyta</taxon>
        <taxon>Embryophyta</taxon>
        <taxon>Tracheophyta</taxon>
        <taxon>Spermatophyta</taxon>
        <taxon>Magnoliopsida</taxon>
        <taxon>Proteales</taxon>
        <taxon>Proteaceae</taxon>
        <taxon>Protea</taxon>
    </lineage>
</organism>
<proteinExistence type="predicted"/>
<accession>A0A9Q0QXX2</accession>
<gene>
    <name evidence="1" type="ORF">NE237_000885</name>
</gene>
<dbReference type="AlphaFoldDB" id="A0A9Q0QXX2"/>
<sequence>MHINGVLSNKIEAGRDVSSLILTSGSYQRARDPVEELSQHEGEVQVWNQKSSSVGCLKETWIVQTAISEFYSNLGSITSLSIPIRYEMLRYLLIEEVGRLKIGELTKPCGIQINRIFPLKAVYHLRFLTFIVEPVAHWLAYWKCISWSWLRCCVAPPHPITRLHEVSVF</sequence>